<organism evidence="9 10">
    <name type="scientific">Pyrocoelia pectoralis</name>
    <dbReference type="NCBI Taxonomy" id="417401"/>
    <lineage>
        <taxon>Eukaryota</taxon>
        <taxon>Metazoa</taxon>
        <taxon>Ecdysozoa</taxon>
        <taxon>Arthropoda</taxon>
        <taxon>Hexapoda</taxon>
        <taxon>Insecta</taxon>
        <taxon>Pterygota</taxon>
        <taxon>Neoptera</taxon>
        <taxon>Endopterygota</taxon>
        <taxon>Coleoptera</taxon>
        <taxon>Polyphaga</taxon>
        <taxon>Elateriformia</taxon>
        <taxon>Elateroidea</taxon>
        <taxon>Lampyridae</taxon>
        <taxon>Lampyrinae</taxon>
        <taxon>Pyrocoelia</taxon>
    </lineage>
</organism>
<evidence type="ECO:0000256" key="7">
    <source>
        <dbReference type="RuleBase" id="RU361183"/>
    </source>
</evidence>
<evidence type="ECO:0000313" key="9">
    <source>
        <dbReference type="EMBL" id="KAK5645539.1"/>
    </source>
</evidence>
<feature type="domain" description="Peptidase M12A" evidence="8">
    <location>
        <begin position="1"/>
        <end position="136"/>
    </location>
</feature>
<dbReference type="SMART" id="SM00235">
    <property type="entry name" value="ZnMc"/>
    <property type="match status" value="1"/>
</dbReference>
<dbReference type="PROSITE" id="PS51864">
    <property type="entry name" value="ASTACIN"/>
    <property type="match status" value="1"/>
</dbReference>
<evidence type="ECO:0000256" key="1">
    <source>
        <dbReference type="ARBA" id="ARBA00022670"/>
    </source>
</evidence>
<name>A0AAN7VKC3_9COLE</name>
<evidence type="ECO:0000313" key="10">
    <source>
        <dbReference type="Proteomes" id="UP001329430"/>
    </source>
</evidence>
<dbReference type="InterPro" id="IPR006026">
    <property type="entry name" value="Peptidase_Metallo"/>
</dbReference>
<keyword evidence="5 6" id="KW-0482">Metalloprotease</keyword>
<feature type="binding site" evidence="6">
    <location>
        <position position="39"/>
    </location>
    <ligand>
        <name>Zn(2+)</name>
        <dbReference type="ChEBI" id="CHEBI:29105"/>
        <note>catalytic</note>
    </ligand>
</feature>
<dbReference type="Gene3D" id="3.40.390.10">
    <property type="entry name" value="Collagenase (Catalytic Domain)"/>
    <property type="match status" value="1"/>
</dbReference>
<accession>A0AAN7VKC3</accession>
<dbReference type="InterPro" id="IPR001506">
    <property type="entry name" value="Peptidase_M12A"/>
</dbReference>
<dbReference type="CDD" id="cd04280">
    <property type="entry name" value="ZnMc_astacin_like"/>
    <property type="match status" value="1"/>
</dbReference>
<dbReference type="InterPro" id="IPR024079">
    <property type="entry name" value="MetalloPept_cat_dom_sf"/>
</dbReference>
<evidence type="ECO:0000256" key="4">
    <source>
        <dbReference type="ARBA" id="ARBA00022833"/>
    </source>
</evidence>
<keyword evidence="1 6" id="KW-0645">Protease</keyword>
<keyword evidence="10" id="KW-1185">Reference proteome</keyword>
<feature type="binding site" evidence="6">
    <location>
        <position position="35"/>
    </location>
    <ligand>
        <name>Zn(2+)</name>
        <dbReference type="ChEBI" id="CHEBI:29105"/>
        <note>catalytic</note>
    </ligand>
</feature>
<dbReference type="GO" id="GO:0008270">
    <property type="term" value="F:zinc ion binding"/>
    <property type="evidence" value="ECO:0007669"/>
    <property type="project" value="UniProtKB-UniRule"/>
</dbReference>
<proteinExistence type="predicted"/>
<evidence type="ECO:0000256" key="5">
    <source>
        <dbReference type="ARBA" id="ARBA00023049"/>
    </source>
</evidence>
<keyword evidence="3 6" id="KW-0378">Hydrolase</keyword>
<dbReference type="Proteomes" id="UP001329430">
    <property type="component" value="Chromosome 4"/>
</dbReference>
<evidence type="ECO:0000259" key="8">
    <source>
        <dbReference type="PROSITE" id="PS51864"/>
    </source>
</evidence>
<dbReference type="AlphaFoldDB" id="A0AAN7VKC3"/>
<comment type="cofactor">
    <cofactor evidence="6 7">
        <name>Zn(2+)</name>
        <dbReference type="ChEBI" id="CHEBI:29105"/>
    </cofactor>
    <text evidence="6 7">Binds 1 zinc ion per subunit.</text>
</comment>
<comment type="caution">
    <text evidence="6">Lacks conserved residue(s) required for the propagation of feature annotation.</text>
</comment>
<dbReference type="SUPFAM" id="SSF55486">
    <property type="entry name" value="Metalloproteases ('zincins'), catalytic domain"/>
    <property type="match status" value="1"/>
</dbReference>
<dbReference type="GO" id="GO:0004222">
    <property type="term" value="F:metalloendopeptidase activity"/>
    <property type="evidence" value="ECO:0007669"/>
    <property type="project" value="UniProtKB-UniRule"/>
</dbReference>
<dbReference type="PANTHER" id="PTHR10127">
    <property type="entry name" value="DISCOIDIN, CUB, EGF, LAMININ , AND ZINC METALLOPROTEASE DOMAIN CONTAINING"/>
    <property type="match status" value="1"/>
</dbReference>
<feature type="binding site" evidence="6">
    <location>
        <position position="45"/>
    </location>
    <ligand>
        <name>Zn(2+)</name>
        <dbReference type="ChEBI" id="CHEBI:29105"/>
        <note>catalytic</note>
    </ligand>
</feature>
<dbReference type="EMBL" id="JAVRBK010000004">
    <property type="protein sequence ID" value="KAK5645539.1"/>
    <property type="molecule type" value="Genomic_DNA"/>
</dbReference>
<keyword evidence="2 6" id="KW-0479">Metal-binding</keyword>
<dbReference type="EC" id="3.4.24.-" evidence="7"/>
<feature type="active site" evidence="6">
    <location>
        <position position="36"/>
    </location>
</feature>
<evidence type="ECO:0000256" key="2">
    <source>
        <dbReference type="ARBA" id="ARBA00022723"/>
    </source>
</evidence>
<protein>
    <recommendedName>
        <fullName evidence="7">Metalloendopeptidase</fullName>
        <ecNumber evidence="7">3.4.24.-</ecNumber>
    </recommendedName>
</protein>
<gene>
    <name evidence="9" type="ORF">RI129_006839</name>
</gene>
<evidence type="ECO:0000256" key="6">
    <source>
        <dbReference type="PROSITE-ProRule" id="PRU01211"/>
    </source>
</evidence>
<reference evidence="9 10" key="1">
    <citation type="journal article" date="2024" name="Insects">
        <title>An Improved Chromosome-Level Genome Assembly of the Firefly Pyrocoelia pectoralis.</title>
        <authorList>
            <person name="Fu X."/>
            <person name="Meyer-Rochow V.B."/>
            <person name="Ballantyne L."/>
            <person name="Zhu X."/>
        </authorList>
    </citation>
    <scope>NUCLEOTIDE SEQUENCE [LARGE SCALE GENOMIC DNA]</scope>
    <source>
        <strain evidence="9">XCY_ONT2</strain>
    </source>
</reference>
<evidence type="ECO:0000256" key="3">
    <source>
        <dbReference type="ARBA" id="ARBA00022801"/>
    </source>
</evidence>
<dbReference type="PANTHER" id="PTHR10127:SF780">
    <property type="entry name" value="METALLOENDOPEPTIDASE"/>
    <property type="match status" value="1"/>
</dbReference>
<comment type="caution">
    <text evidence="9">The sequence shown here is derived from an EMBL/GenBank/DDBJ whole genome shotgun (WGS) entry which is preliminary data.</text>
</comment>
<dbReference type="GO" id="GO:0006508">
    <property type="term" value="P:proteolysis"/>
    <property type="evidence" value="ECO:0007669"/>
    <property type="project" value="UniProtKB-KW"/>
</dbReference>
<keyword evidence="4 6" id="KW-0862">Zinc</keyword>
<dbReference type="Pfam" id="PF01400">
    <property type="entry name" value="Astacin"/>
    <property type="match status" value="1"/>
</dbReference>
<dbReference type="InterPro" id="IPR034035">
    <property type="entry name" value="Astacin-like_dom"/>
</dbReference>
<sequence>MNFLTKFYSSNIGRAGGQQTINLAPRCLTPGTIVHEFLHALGFYHQQATTERDDFVTIVWDNILERYKHNFEKHNETVVGSYGEMYDYGSVMHYSKRAFTKNREDTIVPRDPNAEIGQRKGLSVIDIKKLNKMYKK</sequence>
<dbReference type="PRINTS" id="PR00480">
    <property type="entry name" value="ASTACIN"/>
</dbReference>